<name>A0AAW6TVZ5_9BACT</name>
<organism evidence="1 2">
    <name type="scientific">Anaerobaca lacustris</name>
    <dbReference type="NCBI Taxonomy" id="3044600"/>
    <lineage>
        <taxon>Bacteria</taxon>
        <taxon>Pseudomonadati</taxon>
        <taxon>Planctomycetota</taxon>
        <taxon>Phycisphaerae</taxon>
        <taxon>Sedimentisphaerales</taxon>
        <taxon>Anaerobacaceae</taxon>
        <taxon>Anaerobaca</taxon>
    </lineage>
</organism>
<sequence length="267" mass="29839">MKRISILVAVVALAPAVGRGSLRYSERYHIRYSPYAFNYRNSGLIPGAVKYSPYAFNARSTGLAYEGVRYTPYAFNYRNAGLVVDYHLWHAPCCTPCQVVVPCSTPQSSTPARRARRRPAVARGPSVSTLRLQEIRQGDGEEIIRRHLQARGLDNVHIDRRLRVENRTAGAAFILRDKNLVVRYTNPDIMESLEAAGGGWTNAIERYEQRWETFADDFEARGGTVYYVDVSEPDQIVAALAACPQLAPDSNNDPNSDRATMIAKALE</sequence>
<comment type="caution">
    <text evidence="1">The sequence shown here is derived from an EMBL/GenBank/DDBJ whole genome shotgun (WGS) entry which is preliminary data.</text>
</comment>
<protein>
    <submittedName>
        <fullName evidence="1">Uncharacterized protein</fullName>
    </submittedName>
</protein>
<dbReference type="RefSeq" id="WP_349243843.1">
    <property type="nucleotide sequence ID" value="NZ_JASCXX010000004.1"/>
</dbReference>
<evidence type="ECO:0000313" key="2">
    <source>
        <dbReference type="Proteomes" id="UP001431776"/>
    </source>
</evidence>
<dbReference type="EMBL" id="JASCXX010000004">
    <property type="protein sequence ID" value="MDI6448439.1"/>
    <property type="molecule type" value="Genomic_DNA"/>
</dbReference>
<evidence type="ECO:0000313" key="1">
    <source>
        <dbReference type="EMBL" id="MDI6448439.1"/>
    </source>
</evidence>
<gene>
    <name evidence="1" type="ORF">QJ522_05235</name>
</gene>
<proteinExistence type="predicted"/>
<keyword evidence="2" id="KW-1185">Reference proteome</keyword>
<dbReference type="AlphaFoldDB" id="A0AAW6TVZ5"/>
<accession>A0AAW6TVZ5</accession>
<dbReference type="Proteomes" id="UP001431776">
    <property type="component" value="Unassembled WGS sequence"/>
</dbReference>
<reference evidence="1" key="1">
    <citation type="submission" date="2023-05" db="EMBL/GenBank/DDBJ databases">
        <title>Anaerotaeda fermentans gen. nov., sp. nov., a novel anaerobic planctomycete of the new family within the order Sedimentisphaerales isolated from Taman Peninsula, Russia.</title>
        <authorList>
            <person name="Khomyakova M.A."/>
            <person name="Merkel A.Y."/>
            <person name="Slobodkin A.I."/>
        </authorList>
    </citation>
    <scope>NUCLEOTIDE SEQUENCE</scope>
    <source>
        <strain evidence="1">M17dextr</strain>
    </source>
</reference>